<dbReference type="Proteomes" id="UP000254330">
    <property type="component" value="Unassembled WGS sequence"/>
</dbReference>
<dbReference type="Pfam" id="PF00482">
    <property type="entry name" value="T2SSF"/>
    <property type="match status" value="2"/>
</dbReference>
<dbReference type="EMBL" id="SNZG01000038">
    <property type="protein sequence ID" value="TDR34512.1"/>
    <property type="molecule type" value="Genomic_DNA"/>
</dbReference>
<dbReference type="PANTHER" id="PTHR30012:SF0">
    <property type="entry name" value="TYPE II SECRETION SYSTEM PROTEIN F-RELATED"/>
    <property type="match status" value="1"/>
</dbReference>
<evidence type="ECO:0000256" key="4">
    <source>
        <dbReference type="ARBA" id="ARBA00022692"/>
    </source>
</evidence>
<dbReference type="InterPro" id="IPR003004">
    <property type="entry name" value="GspF/PilC"/>
</dbReference>
<evidence type="ECO:0000256" key="1">
    <source>
        <dbReference type="ARBA" id="ARBA00004651"/>
    </source>
</evidence>
<keyword evidence="6 7" id="KW-0472">Membrane</keyword>
<accession>A0A2U3AA70</accession>
<dbReference type="EMBL" id="UGNP01000001">
    <property type="protein sequence ID" value="STX10002.1"/>
    <property type="molecule type" value="Genomic_DNA"/>
</dbReference>
<evidence type="ECO:0000256" key="2">
    <source>
        <dbReference type="ARBA" id="ARBA00005745"/>
    </source>
</evidence>
<keyword evidence="4 7" id="KW-0812">Transmembrane</keyword>
<feature type="transmembrane region" description="Helical" evidence="7">
    <location>
        <begin position="120"/>
        <end position="142"/>
    </location>
</feature>
<comment type="caution">
    <text evidence="9">The sequence shown here is derived from an EMBL/GenBank/DDBJ whole genome shotgun (WGS) entry which is preliminary data.</text>
</comment>
<dbReference type="GO" id="GO:0005886">
    <property type="term" value="C:plasma membrane"/>
    <property type="evidence" value="ECO:0007669"/>
    <property type="project" value="UniProtKB-SubCell"/>
</dbReference>
<sequence length="352" mass="40364">MKKSFKMRLQRKNKLLKTKEQPAFLSKLAALLEEGYSLTDSFNMLVPHHFDQEDEIEKKVHHFLSEGMSLSELLNFLGVNDQYLMSIYVAEQNGTTVKALKMIVQKMNSSMNNKDQLIKLVSYPLFLFIFLIGLFVVFRTYFLPNMSAMMFTRDEEHNAQLLLSKILLHLPDILIGISIVFAVVSFGIFHYLRKKETGKQLLLYYKIPLIGRVLQIQLTKLVAFEIGSLLEGAFTIQSTLHILANQPHQKLVAYNAKLLHQEIAQGESLSAAVLINPYLHKEFYSYVAHGEKSGKLGKELLLLSEFMSDKMSNRVEKYLKIMQPVLFSIIAICILGAYISIMLPMYEMIELV</sequence>
<name>A0A2U3AA70_9BACL</name>
<feature type="domain" description="Type II secretion system protein GspF" evidence="8">
    <location>
        <begin position="24"/>
        <end position="144"/>
    </location>
</feature>
<comment type="similarity">
    <text evidence="2">Belongs to the GSP F family.</text>
</comment>
<dbReference type="PANTHER" id="PTHR30012">
    <property type="entry name" value="GENERAL SECRETION PATHWAY PROTEIN"/>
    <property type="match status" value="1"/>
</dbReference>
<proteinExistence type="inferred from homology"/>
<dbReference type="InterPro" id="IPR047692">
    <property type="entry name" value="T4P_ComGB"/>
</dbReference>
<gene>
    <name evidence="9" type="primary">gspF</name>
    <name evidence="10" type="ORF">DFR61_13812</name>
    <name evidence="9" type="ORF">NCTC10597_01711</name>
</gene>
<evidence type="ECO:0000313" key="10">
    <source>
        <dbReference type="EMBL" id="TDR34512.1"/>
    </source>
</evidence>
<keyword evidence="5 7" id="KW-1133">Transmembrane helix</keyword>
<evidence type="ECO:0000256" key="5">
    <source>
        <dbReference type="ARBA" id="ARBA00022989"/>
    </source>
</evidence>
<dbReference type="AlphaFoldDB" id="A0A2U3AA70"/>
<feature type="domain" description="Type II secretion system protein GspF" evidence="8">
    <location>
        <begin position="226"/>
        <end position="344"/>
    </location>
</feature>
<dbReference type="InterPro" id="IPR042094">
    <property type="entry name" value="T2SS_GspF_sf"/>
</dbReference>
<evidence type="ECO:0000313" key="12">
    <source>
        <dbReference type="Proteomes" id="UP000294641"/>
    </source>
</evidence>
<dbReference type="NCBIfam" id="NF041012">
    <property type="entry name" value="T4P_ComGB"/>
    <property type="match status" value="1"/>
</dbReference>
<reference evidence="10 12" key="2">
    <citation type="submission" date="2019-03" db="EMBL/GenBank/DDBJ databases">
        <title>Genomic Encyclopedia of Type Strains, Phase IV (KMG-IV): sequencing the most valuable type-strain genomes for metagenomic binning, comparative biology and taxonomic classification.</title>
        <authorList>
            <person name="Goeker M."/>
        </authorList>
    </citation>
    <scope>NUCLEOTIDE SEQUENCE [LARGE SCALE GENOMIC DNA]</scope>
    <source>
        <strain evidence="10 12">DSM 20580</strain>
    </source>
</reference>
<protein>
    <submittedName>
        <fullName evidence="10">Competence protein ComGB</fullName>
    </submittedName>
    <submittedName>
        <fullName evidence="9">Type IV pilin biogenesis protein</fullName>
    </submittedName>
</protein>
<dbReference type="InterPro" id="IPR018076">
    <property type="entry name" value="T2SS_GspF_dom"/>
</dbReference>
<comment type="subcellular location">
    <subcellularLocation>
        <location evidence="1">Cell membrane</location>
        <topology evidence="1">Multi-pass membrane protein</topology>
    </subcellularLocation>
</comment>
<keyword evidence="12" id="KW-1185">Reference proteome</keyword>
<organism evidence="9 11">
    <name type="scientific">Kurthia zopfii</name>
    <dbReference type="NCBI Taxonomy" id="1650"/>
    <lineage>
        <taxon>Bacteria</taxon>
        <taxon>Bacillati</taxon>
        <taxon>Bacillota</taxon>
        <taxon>Bacilli</taxon>
        <taxon>Bacillales</taxon>
        <taxon>Caryophanaceae</taxon>
        <taxon>Kurthia</taxon>
    </lineage>
</organism>
<evidence type="ECO:0000259" key="8">
    <source>
        <dbReference type="Pfam" id="PF00482"/>
    </source>
</evidence>
<dbReference type="OrthoDB" id="1638902at2"/>
<evidence type="ECO:0000256" key="6">
    <source>
        <dbReference type="ARBA" id="ARBA00023136"/>
    </source>
</evidence>
<dbReference type="Gene3D" id="1.20.81.30">
    <property type="entry name" value="Type II secretion system (T2SS), domain F"/>
    <property type="match status" value="2"/>
</dbReference>
<evidence type="ECO:0000313" key="9">
    <source>
        <dbReference type="EMBL" id="STX10002.1"/>
    </source>
</evidence>
<feature type="transmembrane region" description="Helical" evidence="7">
    <location>
        <begin position="325"/>
        <end position="346"/>
    </location>
</feature>
<evidence type="ECO:0000313" key="11">
    <source>
        <dbReference type="Proteomes" id="UP000254330"/>
    </source>
</evidence>
<reference evidence="9 11" key="1">
    <citation type="submission" date="2018-06" db="EMBL/GenBank/DDBJ databases">
        <authorList>
            <consortium name="Pathogen Informatics"/>
            <person name="Doyle S."/>
        </authorList>
    </citation>
    <scope>NUCLEOTIDE SEQUENCE [LARGE SCALE GENOMIC DNA]</scope>
    <source>
        <strain evidence="9 11">NCTC10597</strain>
    </source>
</reference>
<dbReference type="RefSeq" id="WP_109350547.1">
    <property type="nucleotide sequence ID" value="NZ_BJUE01000039.1"/>
</dbReference>
<keyword evidence="3" id="KW-1003">Cell membrane</keyword>
<evidence type="ECO:0000256" key="3">
    <source>
        <dbReference type="ARBA" id="ARBA00022475"/>
    </source>
</evidence>
<feature type="transmembrane region" description="Helical" evidence="7">
    <location>
        <begin position="173"/>
        <end position="192"/>
    </location>
</feature>
<evidence type="ECO:0000256" key="7">
    <source>
        <dbReference type="SAM" id="Phobius"/>
    </source>
</evidence>
<dbReference type="Proteomes" id="UP000294641">
    <property type="component" value="Unassembled WGS sequence"/>
</dbReference>